<dbReference type="Proteomes" id="UP000807353">
    <property type="component" value="Unassembled WGS sequence"/>
</dbReference>
<dbReference type="SUPFAM" id="SSF50729">
    <property type="entry name" value="PH domain-like"/>
    <property type="match status" value="1"/>
</dbReference>
<dbReference type="EMBL" id="MU150243">
    <property type="protein sequence ID" value="KAF9466168.1"/>
    <property type="molecule type" value="Genomic_DNA"/>
</dbReference>
<dbReference type="Pfam" id="PF00638">
    <property type="entry name" value="Ran_BP1"/>
    <property type="match status" value="1"/>
</dbReference>
<dbReference type="OrthoDB" id="185618at2759"/>
<feature type="compositionally biased region" description="Basic and acidic residues" evidence="3">
    <location>
        <begin position="180"/>
        <end position="191"/>
    </location>
</feature>
<evidence type="ECO:0000256" key="1">
    <source>
        <dbReference type="ARBA" id="ARBA00004123"/>
    </source>
</evidence>
<feature type="compositionally biased region" description="Low complexity" evidence="3">
    <location>
        <begin position="383"/>
        <end position="401"/>
    </location>
</feature>
<feature type="region of interest" description="Disordered" evidence="3">
    <location>
        <begin position="273"/>
        <end position="459"/>
    </location>
</feature>
<comment type="subcellular location">
    <subcellularLocation>
        <location evidence="1">Nucleus</location>
    </subcellularLocation>
</comment>
<protein>
    <recommendedName>
        <fullName evidence="4">RanBD1 domain-containing protein</fullName>
    </recommendedName>
</protein>
<comment type="caution">
    <text evidence="5">The sequence shown here is derived from an EMBL/GenBank/DDBJ whole genome shotgun (WGS) entry which is preliminary data.</text>
</comment>
<evidence type="ECO:0000259" key="4">
    <source>
        <dbReference type="PROSITE" id="PS50196"/>
    </source>
</evidence>
<name>A0A9P5YC63_9AGAR</name>
<dbReference type="SMART" id="SM00160">
    <property type="entry name" value="RanBD"/>
    <property type="match status" value="1"/>
</dbReference>
<feature type="region of interest" description="Disordered" evidence="3">
    <location>
        <begin position="1"/>
        <end position="250"/>
    </location>
</feature>
<organism evidence="5 6">
    <name type="scientific">Collybia nuda</name>
    <dbReference type="NCBI Taxonomy" id="64659"/>
    <lineage>
        <taxon>Eukaryota</taxon>
        <taxon>Fungi</taxon>
        <taxon>Dikarya</taxon>
        <taxon>Basidiomycota</taxon>
        <taxon>Agaricomycotina</taxon>
        <taxon>Agaricomycetes</taxon>
        <taxon>Agaricomycetidae</taxon>
        <taxon>Agaricales</taxon>
        <taxon>Tricholomatineae</taxon>
        <taxon>Clitocybaceae</taxon>
        <taxon>Collybia</taxon>
    </lineage>
</organism>
<keyword evidence="6" id="KW-1185">Reference proteome</keyword>
<feature type="compositionally biased region" description="Polar residues" evidence="3">
    <location>
        <begin position="140"/>
        <end position="157"/>
    </location>
</feature>
<evidence type="ECO:0000256" key="3">
    <source>
        <dbReference type="SAM" id="MobiDB-lite"/>
    </source>
</evidence>
<evidence type="ECO:0000313" key="5">
    <source>
        <dbReference type="EMBL" id="KAF9466168.1"/>
    </source>
</evidence>
<dbReference type="PANTHER" id="PTHR23138:SF142">
    <property type="entry name" value="RAN-BINDING PROTEIN 3B-RELATED"/>
    <property type="match status" value="1"/>
</dbReference>
<dbReference type="Gene3D" id="2.30.29.30">
    <property type="entry name" value="Pleckstrin-homology domain (PH domain)/Phosphotyrosine-binding domain (PTB)"/>
    <property type="match status" value="1"/>
</dbReference>
<accession>A0A9P5YC63</accession>
<feature type="compositionally biased region" description="Polar residues" evidence="3">
    <location>
        <begin position="333"/>
        <end position="345"/>
    </location>
</feature>
<feature type="compositionally biased region" description="Polar residues" evidence="3">
    <location>
        <begin position="193"/>
        <end position="209"/>
    </location>
</feature>
<keyword evidence="2" id="KW-0539">Nucleus</keyword>
<feature type="compositionally biased region" description="Low complexity" evidence="3">
    <location>
        <begin position="88"/>
        <end position="103"/>
    </location>
</feature>
<evidence type="ECO:0000313" key="6">
    <source>
        <dbReference type="Proteomes" id="UP000807353"/>
    </source>
</evidence>
<feature type="compositionally biased region" description="Polar residues" evidence="3">
    <location>
        <begin position="402"/>
        <end position="412"/>
    </location>
</feature>
<feature type="compositionally biased region" description="Basic and acidic residues" evidence="3">
    <location>
        <begin position="211"/>
        <end position="230"/>
    </location>
</feature>
<proteinExistence type="predicted"/>
<dbReference type="InterPro" id="IPR045255">
    <property type="entry name" value="RanBP1-like"/>
</dbReference>
<gene>
    <name evidence="5" type="ORF">BDZ94DRAFT_1213575</name>
</gene>
<reference evidence="5" key="1">
    <citation type="submission" date="2020-11" db="EMBL/GenBank/DDBJ databases">
        <authorList>
            <consortium name="DOE Joint Genome Institute"/>
            <person name="Ahrendt S."/>
            <person name="Riley R."/>
            <person name="Andreopoulos W."/>
            <person name="Labutti K."/>
            <person name="Pangilinan J."/>
            <person name="Ruiz-Duenas F.J."/>
            <person name="Barrasa J.M."/>
            <person name="Sanchez-Garcia M."/>
            <person name="Camarero S."/>
            <person name="Miyauchi S."/>
            <person name="Serrano A."/>
            <person name="Linde D."/>
            <person name="Babiker R."/>
            <person name="Drula E."/>
            <person name="Ayuso-Fernandez I."/>
            <person name="Pacheco R."/>
            <person name="Padilla G."/>
            <person name="Ferreira P."/>
            <person name="Barriuso J."/>
            <person name="Kellner H."/>
            <person name="Castanera R."/>
            <person name="Alfaro M."/>
            <person name="Ramirez L."/>
            <person name="Pisabarro A.G."/>
            <person name="Kuo A."/>
            <person name="Tritt A."/>
            <person name="Lipzen A."/>
            <person name="He G."/>
            <person name="Yan M."/>
            <person name="Ng V."/>
            <person name="Cullen D."/>
            <person name="Martin F."/>
            <person name="Rosso M.-N."/>
            <person name="Henrissat B."/>
            <person name="Hibbett D."/>
            <person name="Martinez A.T."/>
            <person name="Grigoriev I.V."/>
        </authorList>
    </citation>
    <scope>NUCLEOTIDE SEQUENCE</scope>
    <source>
        <strain evidence="5">CBS 247.69</strain>
    </source>
</reference>
<feature type="compositionally biased region" description="Low complexity" evidence="3">
    <location>
        <begin position="287"/>
        <end position="306"/>
    </location>
</feature>
<dbReference type="InterPro" id="IPR011993">
    <property type="entry name" value="PH-like_dom_sf"/>
</dbReference>
<sequence length="568" mass="61498">MPDPNSEVGRETQHESSPPSSPSSPDPTEVLTDTKLSRKREREVSLEPATTPKAALDVDPLSKEARTPAKKNRRQLDTTQEEEDVTPRSRSNSGSPPSSVSPPQEMKMKVRQISQGVEDLSWRNMKAVTPERNIEVDPKNSPSTIRGNENGSLSSDVITEAPGDEHPTTPDNLEVCEPDSGDKGLKRKFLERGTSQGPPEVNNTSQASTEAVKRPRDDPDKDDNPRETKRPSPPPEPKSPKRKLSSASSPKLTGFMAYASTSSPFAAVKGRNIFSSNKSSPSPPVSATPTPAISSLNIPSLGESSSLPPPTTMKRSGFEAFSSPTSPFLAATRSKSPVLGSTSRLGRNKSPPRRGNPANSNAFSSYAGPIQSFAIPVQKRARAGSPSSSSRSSLERNSTISVFGSNGAATDSGTEEDQNASFGAKLRAGRDDEDEGKSDDEQRKPILTEQDLMTGEEEEQTIHQVRGKLFSLSDGNQWKERGTGTLKLNVRRSDGSGARLVMRKEAVYTLLLNVTLFHGMRCTLAQDPRYLRFSVIEDGATTHYNLRLASAKIAQELLEEINANIPTL</sequence>
<dbReference type="PROSITE" id="PS50196">
    <property type="entry name" value="RANBD1"/>
    <property type="match status" value="1"/>
</dbReference>
<dbReference type="InterPro" id="IPR000156">
    <property type="entry name" value="Ran_bind_dom"/>
</dbReference>
<dbReference type="AlphaFoldDB" id="A0A9P5YC63"/>
<dbReference type="GO" id="GO:0005634">
    <property type="term" value="C:nucleus"/>
    <property type="evidence" value="ECO:0007669"/>
    <property type="project" value="UniProtKB-SubCell"/>
</dbReference>
<feature type="domain" description="RanBD1" evidence="4">
    <location>
        <begin position="439"/>
        <end position="521"/>
    </location>
</feature>
<dbReference type="PANTHER" id="PTHR23138">
    <property type="entry name" value="RAN BINDING PROTEIN"/>
    <property type="match status" value="1"/>
</dbReference>
<evidence type="ECO:0000256" key="2">
    <source>
        <dbReference type="ARBA" id="ARBA00023242"/>
    </source>
</evidence>